<feature type="disulfide bond" evidence="19">
    <location>
        <begin position="805"/>
        <end position="817"/>
    </location>
</feature>
<evidence type="ECO:0000256" key="7">
    <source>
        <dbReference type="ARBA" id="ARBA00022723"/>
    </source>
</evidence>
<evidence type="ECO:0000256" key="21">
    <source>
        <dbReference type="SAM" id="Phobius"/>
    </source>
</evidence>
<feature type="disulfide bond" evidence="19">
    <location>
        <begin position="3524"/>
        <end position="3536"/>
    </location>
</feature>
<dbReference type="PROSITE" id="PS50026">
    <property type="entry name" value="EGF_3"/>
    <property type="match status" value="1"/>
</dbReference>
<dbReference type="SUPFAM" id="SSF57184">
    <property type="entry name" value="Growth factor receptor domain"/>
    <property type="match status" value="2"/>
</dbReference>
<feature type="disulfide bond" evidence="19">
    <location>
        <begin position="866"/>
        <end position="881"/>
    </location>
</feature>
<feature type="disulfide bond" evidence="19">
    <location>
        <begin position="2764"/>
        <end position="2782"/>
    </location>
</feature>
<feature type="disulfide bond" evidence="19">
    <location>
        <begin position="3492"/>
        <end position="3510"/>
    </location>
</feature>
<dbReference type="Pfam" id="PF07645">
    <property type="entry name" value="EGF_CA"/>
    <property type="match status" value="2"/>
</dbReference>
<keyword evidence="3 18" id="KW-0245">EGF-like domain</keyword>
<evidence type="ECO:0000256" key="5">
    <source>
        <dbReference type="ARBA" id="ARBA00022583"/>
    </source>
</evidence>
<dbReference type="SUPFAM" id="SSF63825">
    <property type="entry name" value="YWTD domain"/>
    <property type="match status" value="8"/>
</dbReference>
<dbReference type="FunFam" id="4.10.400.10:FF:000145">
    <property type="entry name" value="Low-density lipoprotein RecePtor related"/>
    <property type="match status" value="1"/>
</dbReference>
<evidence type="ECO:0000256" key="19">
    <source>
        <dbReference type="PROSITE-ProRule" id="PRU00124"/>
    </source>
</evidence>
<keyword evidence="5" id="KW-0254">Endocytosis</keyword>
<evidence type="ECO:0000256" key="3">
    <source>
        <dbReference type="ARBA" id="ARBA00022536"/>
    </source>
</evidence>
<feature type="repeat" description="LDL-receptor class B" evidence="20">
    <location>
        <begin position="1272"/>
        <end position="1316"/>
    </location>
</feature>
<feature type="disulfide bond" evidence="19">
    <location>
        <begin position="3543"/>
        <end position="3558"/>
    </location>
</feature>
<keyword evidence="13 18" id="KW-1015">Disulfide bond</keyword>
<feature type="repeat" description="LDL-receptor class B" evidence="20">
    <location>
        <begin position="1228"/>
        <end position="1271"/>
    </location>
</feature>
<dbReference type="InterPro" id="IPR001881">
    <property type="entry name" value="EGF-like_Ca-bd_dom"/>
</dbReference>
<organism evidence="24 25">
    <name type="scientific">Necator americanus</name>
    <name type="common">Human hookworm</name>
    <dbReference type="NCBI Taxonomy" id="51031"/>
    <lineage>
        <taxon>Eukaryota</taxon>
        <taxon>Metazoa</taxon>
        <taxon>Ecdysozoa</taxon>
        <taxon>Nematoda</taxon>
        <taxon>Chromadorea</taxon>
        <taxon>Rhabditida</taxon>
        <taxon>Rhabditina</taxon>
        <taxon>Rhabditomorpha</taxon>
        <taxon>Strongyloidea</taxon>
        <taxon>Ancylostomatidae</taxon>
        <taxon>Bunostominae</taxon>
        <taxon>Necator</taxon>
    </lineage>
</organism>
<feature type="disulfide bond" evidence="19">
    <location>
        <begin position="2776"/>
        <end position="2791"/>
    </location>
</feature>
<dbReference type="Gene3D" id="4.10.400.10">
    <property type="entry name" value="Low-density Lipoprotein Receptor"/>
    <property type="match status" value="30"/>
</dbReference>
<feature type="disulfide bond" evidence="19">
    <location>
        <begin position="2631"/>
        <end position="2649"/>
    </location>
</feature>
<feature type="disulfide bond" evidence="19">
    <location>
        <begin position="3297"/>
        <end position="3312"/>
    </location>
</feature>
<feature type="signal peptide" evidence="22">
    <location>
        <begin position="1"/>
        <end position="20"/>
    </location>
</feature>
<evidence type="ECO:0000259" key="23">
    <source>
        <dbReference type="PROSITE" id="PS50026"/>
    </source>
</evidence>
<feature type="disulfide bond" evidence="19">
    <location>
        <begin position="2757"/>
        <end position="2769"/>
    </location>
</feature>
<feature type="disulfide bond" evidence="19">
    <location>
        <begin position="3656"/>
        <end position="3668"/>
    </location>
</feature>
<feature type="disulfide bond" evidence="19">
    <location>
        <begin position="930"/>
        <end position="942"/>
    </location>
</feature>
<feature type="disulfide bond" evidence="19">
    <location>
        <begin position="3566"/>
        <end position="3578"/>
    </location>
</feature>
<dbReference type="FunFam" id="4.10.400.10:FF:000287">
    <property type="entry name" value="Low-density lipoprotein receptor-related protein"/>
    <property type="match status" value="1"/>
</dbReference>
<feature type="disulfide bond" evidence="19">
    <location>
        <begin position="3675"/>
        <end position="3690"/>
    </location>
</feature>
<feature type="repeat" description="LDL-receptor class B" evidence="20">
    <location>
        <begin position="3949"/>
        <end position="3992"/>
    </location>
</feature>
<dbReference type="InterPro" id="IPR018097">
    <property type="entry name" value="EGF_Ca-bd_CS"/>
</dbReference>
<evidence type="ECO:0000256" key="13">
    <source>
        <dbReference type="ARBA" id="ARBA00023157"/>
    </source>
</evidence>
<comment type="subcellular location">
    <subcellularLocation>
        <location evidence="17">Membrane</location>
        <location evidence="17">Coated pit</location>
    </subcellularLocation>
    <subcellularLocation>
        <location evidence="1">Membrane</location>
        <topology evidence="1">Single-pass type I membrane protein</topology>
    </subcellularLocation>
</comment>
<dbReference type="PROSITE" id="PS00022">
    <property type="entry name" value="EGF_1"/>
    <property type="match status" value="1"/>
</dbReference>
<dbReference type="OMA" id="RTCQPEQ"/>
<feature type="repeat" description="LDL-receptor class B" evidence="20">
    <location>
        <begin position="1830"/>
        <end position="1874"/>
    </location>
</feature>
<dbReference type="GO" id="GO:0005886">
    <property type="term" value="C:plasma membrane"/>
    <property type="evidence" value="ECO:0007669"/>
    <property type="project" value="TreeGrafter"/>
</dbReference>
<feature type="disulfide bond" evidence="19">
    <location>
        <begin position="812"/>
        <end position="830"/>
    </location>
</feature>
<dbReference type="STRING" id="51031.W2SXR1"/>
<feature type="disulfide bond" evidence="19">
    <location>
        <begin position="3285"/>
        <end position="3303"/>
    </location>
</feature>
<evidence type="ECO:0000256" key="2">
    <source>
        <dbReference type="ARBA" id="ARBA00009939"/>
    </source>
</evidence>
<keyword evidence="9" id="KW-0677">Repeat</keyword>
<dbReference type="PROSITE" id="PS01187">
    <property type="entry name" value="EGF_CA"/>
    <property type="match status" value="2"/>
</dbReference>
<feature type="disulfide bond" evidence="19">
    <location>
        <begin position="2458"/>
        <end position="2476"/>
    </location>
</feature>
<evidence type="ECO:0000256" key="9">
    <source>
        <dbReference type="ARBA" id="ARBA00022737"/>
    </source>
</evidence>
<keyword evidence="14" id="KW-0675">Receptor</keyword>
<evidence type="ECO:0000256" key="4">
    <source>
        <dbReference type="ARBA" id="ARBA00022553"/>
    </source>
</evidence>
<keyword evidence="4" id="KW-0597">Phosphoprotein</keyword>
<evidence type="ECO:0000256" key="16">
    <source>
        <dbReference type="ARBA" id="ARBA00023180"/>
    </source>
</evidence>
<evidence type="ECO:0000256" key="20">
    <source>
        <dbReference type="PROSITE-ProRule" id="PRU00461"/>
    </source>
</evidence>
<dbReference type="PROSITE" id="PS51120">
    <property type="entry name" value="LDLRB"/>
    <property type="match status" value="11"/>
</dbReference>
<evidence type="ECO:0000256" key="12">
    <source>
        <dbReference type="ARBA" id="ARBA00023136"/>
    </source>
</evidence>
<feature type="disulfide bond" evidence="19">
    <location>
        <begin position="3485"/>
        <end position="3497"/>
    </location>
</feature>
<dbReference type="FunFam" id="2.10.25.10:FF:000009">
    <property type="entry name" value="Low-density lipoprotein receptor isoform 1"/>
    <property type="match status" value="1"/>
</dbReference>
<keyword evidence="10" id="KW-0106">Calcium</keyword>
<dbReference type="Pfam" id="PF24468">
    <property type="entry name" value="EGF_LRP2"/>
    <property type="match status" value="1"/>
</dbReference>
<evidence type="ECO:0000313" key="24">
    <source>
        <dbReference type="EMBL" id="ETN73676.1"/>
    </source>
</evidence>
<evidence type="ECO:0000256" key="6">
    <source>
        <dbReference type="ARBA" id="ARBA00022692"/>
    </source>
</evidence>
<evidence type="ECO:0000256" key="11">
    <source>
        <dbReference type="ARBA" id="ARBA00022989"/>
    </source>
</evidence>
<dbReference type="GO" id="GO:0005509">
    <property type="term" value="F:calcium ion binding"/>
    <property type="evidence" value="ECO:0007669"/>
    <property type="project" value="InterPro"/>
</dbReference>
<reference evidence="25" key="1">
    <citation type="journal article" date="2014" name="Nat. Genet.">
        <title>Genome of the human hookworm Necator americanus.</title>
        <authorList>
            <person name="Tang Y.T."/>
            <person name="Gao X."/>
            <person name="Rosa B.A."/>
            <person name="Abubucker S."/>
            <person name="Hallsworth-Pepin K."/>
            <person name="Martin J."/>
            <person name="Tyagi R."/>
            <person name="Heizer E."/>
            <person name="Zhang X."/>
            <person name="Bhonagiri-Palsikar V."/>
            <person name="Minx P."/>
            <person name="Warren W.C."/>
            <person name="Wang Q."/>
            <person name="Zhan B."/>
            <person name="Hotez P.J."/>
            <person name="Sternberg P.W."/>
            <person name="Dougall A."/>
            <person name="Gaze S.T."/>
            <person name="Mulvenna J."/>
            <person name="Sotillo J."/>
            <person name="Ranganathan S."/>
            <person name="Rabelo E.M."/>
            <person name="Wilson R.K."/>
            <person name="Felgner P.L."/>
            <person name="Bethony J."/>
            <person name="Hawdon J.M."/>
            <person name="Gasser R.B."/>
            <person name="Loukas A."/>
            <person name="Mitreva M."/>
        </authorList>
    </citation>
    <scope>NUCLEOTIDE SEQUENCE [LARGE SCALE GENOMIC DNA]</scope>
</reference>
<feature type="disulfide bond" evidence="19">
    <location>
        <begin position="59"/>
        <end position="74"/>
    </location>
</feature>
<accession>W2SXR1</accession>
<dbReference type="InterPro" id="IPR049883">
    <property type="entry name" value="NOTCH1_EGF-like"/>
</dbReference>
<dbReference type="FunFam" id="2.10.25.10:FF:000807">
    <property type="entry name" value="Low-density lipoprotein receptor domain class A"/>
    <property type="match status" value="1"/>
</dbReference>
<dbReference type="KEGG" id="nai:NECAME_00764"/>
<feature type="disulfide bond" evidence="18">
    <location>
        <begin position="4150"/>
        <end position="4159"/>
    </location>
</feature>
<dbReference type="InterPro" id="IPR023415">
    <property type="entry name" value="LDLR_class-A_CS"/>
</dbReference>
<dbReference type="SMART" id="SM00192">
    <property type="entry name" value="LDLa"/>
    <property type="match status" value="31"/>
</dbReference>
<feature type="disulfide bond" evidence="19">
    <location>
        <begin position="681"/>
        <end position="699"/>
    </location>
</feature>
<dbReference type="Gene3D" id="2.40.128.620">
    <property type="match status" value="1"/>
</dbReference>
<keyword evidence="16" id="KW-0325">Glycoprotein</keyword>
<dbReference type="Pfam" id="PF00057">
    <property type="entry name" value="Ldl_recept_a"/>
    <property type="match status" value="24"/>
</dbReference>
<dbReference type="FunFam" id="4.10.400.10:FF:000209">
    <property type="entry name" value="Low-density lipoprotein receptor-related protein"/>
    <property type="match status" value="1"/>
</dbReference>
<dbReference type="Gene3D" id="2.10.25.10">
    <property type="entry name" value="Laminin"/>
    <property type="match status" value="7"/>
</dbReference>
<dbReference type="PROSITE" id="PS01186">
    <property type="entry name" value="EGF_2"/>
    <property type="match status" value="1"/>
</dbReference>
<dbReference type="FunFam" id="4.10.400.10:FF:000002">
    <property type="entry name" value="Low-density lipoprotein receptor-related protein 1"/>
    <property type="match status" value="2"/>
</dbReference>
<evidence type="ECO:0000256" key="18">
    <source>
        <dbReference type="PROSITE-ProRule" id="PRU00076"/>
    </source>
</evidence>
<dbReference type="FunFam" id="4.10.400.10:FF:000011">
    <property type="entry name" value="Low-density lipoprotein receptor-related protein 1"/>
    <property type="match status" value="1"/>
</dbReference>
<keyword evidence="25" id="KW-1185">Reference proteome</keyword>
<feature type="disulfide bond" evidence="19">
    <location>
        <begin position="3573"/>
        <end position="3591"/>
    </location>
</feature>
<feature type="disulfide bond" evidence="19">
    <location>
        <begin position="3278"/>
        <end position="3290"/>
    </location>
</feature>
<feature type="disulfide bond" evidence="19">
    <location>
        <begin position="2724"/>
        <end position="2742"/>
    </location>
</feature>
<feature type="disulfide bond" evidence="19">
    <location>
        <begin position="3531"/>
        <end position="3549"/>
    </location>
</feature>
<dbReference type="InterPro" id="IPR002172">
    <property type="entry name" value="LDrepeatLR_classA_rpt"/>
</dbReference>
<dbReference type="Pfam" id="PF14670">
    <property type="entry name" value="FXa_inhibition"/>
    <property type="match status" value="1"/>
</dbReference>
<dbReference type="SUPFAM" id="SSF57424">
    <property type="entry name" value="LDL receptor-like module"/>
    <property type="match status" value="30"/>
</dbReference>
<dbReference type="SUPFAM" id="SSF57196">
    <property type="entry name" value="EGF/Laminin"/>
    <property type="match status" value="2"/>
</dbReference>
<evidence type="ECO:0000256" key="8">
    <source>
        <dbReference type="ARBA" id="ARBA00022729"/>
    </source>
</evidence>
<feature type="domain" description="EGF-like" evidence="23">
    <location>
        <begin position="4130"/>
        <end position="4160"/>
    </location>
</feature>
<dbReference type="PROSITE" id="PS50068">
    <property type="entry name" value="LDLRA_2"/>
    <property type="match status" value="30"/>
</dbReference>
<dbReference type="FunFam" id="4.10.400.10:FF:000045">
    <property type="entry name" value="Low-density lipoprotein receptor-related protein 2"/>
    <property type="match status" value="1"/>
</dbReference>
<keyword evidence="7" id="KW-0479">Metal-binding</keyword>
<dbReference type="FunFam" id="4.10.400.10:FF:000180">
    <property type="entry name" value="Low-density lipoprotein receptor-related protein"/>
    <property type="match status" value="1"/>
</dbReference>
<dbReference type="InterPro" id="IPR009030">
    <property type="entry name" value="Growth_fac_rcpt_cys_sf"/>
</dbReference>
<feature type="repeat" description="LDL-receptor class B" evidence="20">
    <location>
        <begin position="3994"/>
        <end position="4035"/>
    </location>
</feature>
<feature type="disulfide bond" evidence="19">
    <location>
        <begin position="764"/>
        <end position="776"/>
    </location>
</feature>
<sequence>MHFYSNLIFLLYLLPYNVLPVSTPRQLPLQAHPGCKADQWQCDKYEWHSVSCIAEYQRCDNITDCADGSDEKDCPANPVDCDNHDGSVFMCADGRQCFDVSKKCDGKYDCRDLSDEKMLHGPGQDNLTTRGYCVSQNAEKMKLFVARREGLYKLDPTGPNTEPKRLASGEFIYGIDFDYGDRKVFWTDRLSHSAFSADVDEEGDISHIKKLGLKSLVYPRSLAVDWITNTLYIIESGSRRIDVSSYDGDRRTVLLADGLTLPLDIALDPLRGEMFFTNQFKVEGAAMDGSRRRTLINTHTHQVSGIVVDIPARRVYWVDPKVDRVESMDYQGNDRRIVSQGMNNVPHPFGLALFDQYLYWSDWTRLGVVKIEKFGSPSEIIWSNKENNVFPMGISAYHPMAQPGPGQSDCLAQKIENPCATADCEGMCVLSKDAGGFGVGYRCTCPIGQKLVEGKKCVDSIDYLLFSSNKIVRGIFPDQVQNSLSEAILPISPISQRRIGMYFEVECDVHGNSFFYADIMDNTVYRIRPDGEGAAPVLVTHNDGLVSMSFDWISKQLYYIDNIRNSLEVVKISDTGLVHPDQLTHRQLLKNLRDPVSVVIHPWKGYMFYAEAQRPAKIYRVLILQHVFVFRNELLLTRVRNVKKNTFLGFKINPETGHTCQKDSTEQVEPLCTSNATQFQCKNGRCIPREWKCDGEDDCLDGSDEVDAAGNKCYHETDCPENTIRCKNTKKCIPSQYGCDGDNDCGDYSDEDAQYCKDGQKPVCSAKKFQCDNHRCIPEQWKCDSDNDCGDGSDEKLEFCANSTCAVNQFSCANGRCIPIYWLCDGDNDCYDGTDEDKERCPPMQCRSDQFRCASGRQCVALRNHCDGQSDCEDGSDEDSCLIQPNTCTSDHFQCKSSGLCIPASWKCDGQRDCDDGSDEPAFGCSANTCKEDHFRCNNGRCILNSWLCDGENDCGDGSDESAEHGCKRSQPAKRCPFEHVACEDAPETCIPIHELCDGKEQCPGGSDEGGRCARDLCSADRAGCDYKCHNSPNGPLCSCPYGEQLVNKTKCEPENECLDASSCSQRCTDEKHGFSCSCEDGYTLDADKRTCKVTDGSQDMRVYISNRNRIYWSDNHLDNWRTFAAAVENAIAIAWDSVTDRIYWSDIREKKIFSATRNGTNVTTFVGDGLDITEGIALDWVGRNLYWVDSSLNTIEVANLENPSARALLVHENISQPRGIAVDPRKGLMFWTDWGQNPHIERANMDGTDRKIIVSTKIYWPNTIALDLTTDRVYFADSKLDYIDFVNYDGTGRTQVLSSSKFVQHPHALAIFEDYMYYSDRRLQRLQVYPKYANGTTGDYPSHTFSKALGVAAVHPVLQPKVDNNPCGHNPCSHICLLSSKGFSCGCPMGKRLDASGRNCVVDQKPFLLLIQKTNVFGVEMTQRGNSTPSLSGMIPLAGLANAFDAGYDADSGDLFVLEHTNIARTLTQVSTDAAIYKSSVNAGNKTQLYSSQIPDDPYCMAFDWNGRNLYVGNKISQTIEVVRTMGTQYRAVVLSNDQTPTAVVTPVSIAVDSDRGLLFWLDRGGGAADVKVARANLDGTNVLVIASNDLSELDHIALDITNQRVYFSEAKAGRITSVTYDGQDRHYVLNDPGKQPNGVAFFSDRLFYSDSAFDSIDVATIVGDGQPPQFIHFKRDVENLVNIKVLQPRASSVSHPCRTDNGNCKHICVPQQFSQHTCICATGYAKDGPTSCKLFDESFVMIATKNKVVAYPLDETHQKGVAMDPIGGLSITSIDFEFESRSIFVAEASGINKGITGYTIGESAPRPIVRDTFGSMTIRSIAVDWINFNLYFINQDSERTNIEVCKLDGQYRKILFTTKTETPSSIAVDPIGRYIYWADQGQKPSIQRAFLDGTRRELVVGAEHVAEPTDVIVDPSSRMVYWADAKKDGIYRIRPSGGAPELVRPDIASAAGISLIGQQMYWTDNRLEKVFRASSKPNQTSLLLSPTTVAAALKDLGDVVVFASDNQPKGSSPCQITDNLRKSPCPQLCFSSPGTQSPSCACARGVLKGRTCEEPDTYLMFADGDKIIDTSIEPDIKASRPLKDPFPAIDNLQVFDVDVNLRRIYYVTESPIGVNISWFSMNNAENPRMILGGAKQKHATEIRHISDMKLDWITQKVYFTTGRAGKVMAIDSQGEHLSTIATGDWTYALALDPCSALIFWSDSGYKTSGGLYEPRIERSNMAGGNRKVIVSESVSLPAAIAVDFRETRIYWADVNRLNIESSDYDGGNRKVIGVGYRAKSLDLWDNWLYMTDPLSNGVFRLNKDSGGSIETVVGDRRVPGTLRVFASESDVRTRNQICNAITSSLCKTDNGGCDQICNVVADEVGLAASRVQCSCNDTYELVQEPGKDIPTQCILRIGSDSSMPKDCQPPYNFQCGDGSCVSLGVTCNGKPDCTDASDENPNYCNTRSCPENYFLCTNRRCIDDVKRCNHIDDCGDASDELDCAASVTCASGSFACGNGHCINQTKVCDGHNDCHDEGVSDESKETCPGLPIDCRGVKIRCPNTNICIQPADLCDGYDDCGDKADENKLFCMNQQCAQHYVRCPSGRCIPETWQCDGDNDCSDGWDETHTNCTDPTGKRICVGEYLFQCDNGKCISRAFICDGEDDCGDSSDEHTRHSCGNRTCTDQEFHCISNARLAQPKYECIPKAWLCDGDVTCAGGEDEAADLCKTEKKECNKGEFRCQNQHCIHQSWECDGDNDCLDGSDEHANCTYSSCQAEFWQCANHKCIPNSWRCDGNDDCDDGSDEKECAQSQKEMGTGHALCPKGQYQCLSGQCIDEKKVCDRNYDCPDRSDESTQCFIDECAQADKPLCEQKCVDLPIGYRCDCFEGFAIDMDDKKSCHNVNECYEGISGCSQTCEDKIGSYKCGCVDGYQLSRDDHSCKRTQAEPEPWLMLANKHYIRKISIDGNKYEMAAQGFDNVVYLVDQGKLRLLRVDIEEMDDPVSGYETVLRHNIFGIEGFAIDWVGRKIYMLNRQEKSIRVCELDGRFCKTLIRDRISQPKAIVVHPGKGYLFFTEWSLQPYIGRMALDGSPELADPVVKLAENDLGWPNALTIDYYSNRLFWGDAHLNEIGFMDLDGGGRRHIPAMRTSHVSSMVVFDDYLYWSDWNLREVIRCDKWTGKNETVLKKTIQLPNDLRVIHPLRQPAYPNPCGANNGGCSHLCLIGGGGNGYSCACPDQFVLLGDNKTCEPNCTDRQFACGGDDAKCIPKLWYCDGELDCRDGSDEPGKDICGVRICPVGEFQCANHNCTRPFQLCDGNDDCGDGSDEQECDKPCDPWMFKCAATGKCIPKRFTCDGDDDCGDRSDEADTLCMSPDRNCTAEEFRCNNNKCIAKAWRCDNDDDCGDGSDETPDCAQMDCRRGWTRCASSYRCIPNWAFCNGQDDCRDNSDENRERCPTCDDIGEFRCATTGKCIPRRWMCDSENDCGDNSDEVDPSCGGTSRPCSESEFRCNDGKCIPGSKVCDGTVQCSDGLDESQCTLRKCASGHRQCDDGTCIVEHKWCDRRKDCPNAADETNCSHVERRPCSPFEFECANSVCIPRKFMCDGDNDCGDNSDETSTECRSAQCDPPLRFRCAHSRLCLNILQLCNGFNDCGPNDYSDEHLSMCASFSEYGDCTLDQFKCANGKCINGTLACDRNDDCGDASDEIGCAKKSGKTCESHSDNGGCKHLCTDVREGYYCHCRDGFKPDPQNPFDCVDIDECAGNNTCTQLCLNTKGSYLCRCHEDYENNVVVGAMTGKDCRAKGDPANIIVASDDELVQVSLHGAGVNRHATAHADEEDNDIIAIAFDPRRALQFWIDGSNYAVYRSSEPSGNQSHVGQKLDLDFESAGVTPTNLAVDYLTGNIFITTVANIETLGMPAARKRRMSEPIHNTNTGGVYVALSDGRYLKKIIGGHLQMPTAIVALPSIGRICYADAGLHAKIECADMDGTHREIIVKDLVFSPSSMAVDEGKGNRIYWADPKYRKVDSVNPDGSDRQTVVRDRNTPWAIDVFENHLYWVSRDTKTLYVQDKFGRGRVSVLASNLEDVHAVRVSQRYARDSTRAKSSCSEARCSHICVQLPNDGFACLCPDSAFPGTDGSCGSARVDALIMPKQCKCTNGGKCRLDGSCECAPDFEGENCQKSSTVSRKLIGRISENLLLALFLLLVLFACIGLVAFFGVNLYRKRVLLSKKNEAADSSVSFHGNVISFSNPALENKQVNPLKLGATLMNELFLSVQDPHPIEYNMHQINAVDAGSTTFSNPVYDLETDGTEMMTLENTPSTSRATSFHSQRTGDDVIATNAEITMKPAVPPRPNKAEKDKNILVENPVFEVHPDEISDV</sequence>
<feature type="disulfide bond" evidence="19">
    <location>
        <begin position="3367"/>
        <end position="3385"/>
    </location>
</feature>
<name>W2SXR1_NECAM</name>
<dbReference type="FunFam" id="2.10.25.10:FF:000740">
    <property type="entry name" value="Low-density lipoprotein receptor domain class A"/>
    <property type="match status" value="1"/>
</dbReference>
<dbReference type="FunFam" id="2.120.10.30:FF:000241">
    <property type="entry name" value="Low-density lipoprotein receptor-related protein 6"/>
    <property type="match status" value="3"/>
</dbReference>
<feature type="transmembrane region" description="Helical" evidence="21">
    <location>
        <begin position="4177"/>
        <end position="4202"/>
    </location>
</feature>
<dbReference type="OrthoDB" id="21182at2759"/>
<evidence type="ECO:0000256" key="17">
    <source>
        <dbReference type="ARBA" id="ARBA00037878"/>
    </source>
</evidence>
<feature type="repeat" description="LDL-receptor class B" evidence="20">
    <location>
        <begin position="1141"/>
        <end position="1183"/>
    </location>
</feature>
<dbReference type="FunFam" id="2.120.10.30:FF:000035">
    <property type="entry name" value="Low-density lipoprotein receptor-related protein 2"/>
    <property type="match status" value="1"/>
</dbReference>
<comment type="caution">
    <text evidence="18">Lacks conserved residue(s) required for the propagation of feature annotation.</text>
</comment>
<feature type="disulfide bond" evidence="19">
    <location>
        <begin position="3360"/>
        <end position="3372"/>
    </location>
</feature>
<dbReference type="InterPro" id="IPR036055">
    <property type="entry name" value="LDL_receptor-like_sf"/>
</dbReference>
<dbReference type="PANTHER" id="PTHR22722">
    <property type="entry name" value="LOW-DENSITY LIPOPROTEIN RECEPTOR-RELATED PROTEIN 2-RELATED"/>
    <property type="match status" value="1"/>
</dbReference>
<feature type="disulfide bond" evidence="19">
    <location>
        <begin position="2470"/>
        <end position="2485"/>
    </location>
</feature>
<dbReference type="PRINTS" id="PR00261">
    <property type="entry name" value="LDLRECEPTOR"/>
</dbReference>
<evidence type="ECO:0000256" key="10">
    <source>
        <dbReference type="ARBA" id="ARBA00022837"/>
    </source>
</evidence>
<dbReference type="FunFam" id="4.10.400.10:FF:000005">
    <property type="entry name" value="low-density lipoprotein receptor-related protein 1B"/>
    <property type="match status" value="3"/>
</dbReference>
<feature type="disulfide bond" evidence="19">
    <location>
        <begin position="2805"/>
        <end position="2817"/>
    </location>
</feature>
<dbReference type="FunFam" id="4.10.400.10:FF:000001">
    <property type="entry name" value="Low-density lipoprotein receptor-related protein 1"/>
    <property type="match status" value="1"/>
</dbReference>
<dbReference type="EMBL" id="KI660422">
    <property type="protein sequence ID" value="ETN73676.1"/>
    <property type="molecule type" value="Genomic_DNA"/>
</dbReference>
<feature type="repeat" description="LDL-receptor class B" evidence="20">
    <location>
        <begin position="1875"/>
        <end position="1919"/>
    </location>
</feature>
<dbReference type="CDD" id="cd00112">
    <property type="entry name" value="LDLa"/>
    <property type="match status" value="25"/>
</dbReference>
<evidence type="ECO:0000256" key="1">
    <source>
        <dbReference type="ARBA" id="ARBA00004479"/>
    </source>
</evidence>
<feature type="chain" id="PRO_5004826204" description="EGF-like domain-containing protein" evidence="22">
    <location>
        <begin position="21"/>
        <end position="4359"/>
    </location>
</feature>
<feature type="disulfide bond" evidence="19">
    <location>
        <begin position="2451"/>
        <end position="2463"/>
    </location>
</feature>
<dbReference type="SMART" id="SM00135">
    <property type="entry name" value="LY"/>
    <property type="match status" value="31"/>
</dbReference>
<dbReference type="PANTHER" id="PTHR22722:SF14">
    <property type="entry name" value="MEGALIN, ISOFORM A"/>
    <property type="match status" value="1"/>
</dbReference>
<dbReference type="GO" id="GO:0006898">
    <property type="term" value="P:receptor-mediated endocytosis"/>
    <property type="evidence" value="ECO:0007669"/>
    <property type="project" value="UniProtKB-ARBA"/>
</dbReference>
<dbReference type="Proteomes" id="UP000053676">
    <property type="component" value="Unassembled WGS sequence"/>
</dbReference>
<dbReference type="InterPro" id="IPR051221">
    <property type="entry name" value="LDLR-related"/>
</dbReference>
<evidence type="ECO:0000313" key="25">
    <source>
        <dbReference type="Proteomes" id="UP000053676"/>
    </source>
</evidence>
<feature type="disulfide bond" evidence="19">
    <location>
        <begin position="2578"/>
        <end position="2590"/>
    </location>
</feature>
<evidence type="ECO:0000256" key="14">
    <source>
        <dbReference type="ARBA" id="ARBA00023170"/>
    </source>
</evidence>
<gene>
    <name evidence="24" type="ORF">NECAME_00764</name>
</gene>
<proteinExistence type="inferred from homology"/>
<feature type="disulfide bond" evidence="19">
    <location>
        <begin position="3663"/>
        <end position="3681"/>
    </location>
</feature>
<dbReference type="InterPro" id="IPR056588">
    <property type="entry name" value="EGF_LRP2"/>
</dbReference>
<evidence type="ECO:0000256" key="15">
    <source>
        <dbReference type="ARBA" id="ARBA00023176"/>
    </source>
</evidence>
<keyword evidence="11 21" id="KW-1133">Transmembrane helix</keyword>
<comment type="similarity">
    <text evidence="2">Belongs to the LDLR family.</text>
</comment>
<dbReference type="SMART" id="SM00179">
    <property type="entry name" value="EGF_CA"/>
    <property type="match status" value="7"/>
</dbReference>
<dbReference type="GO" id="GO:0043235">
    <property type="term" value="C:receptor complex"/>
    <property type="evidence" value="ECO:0007669"/>
    <property type="project" value="TreeGrafter"/>
</dbReference>
<feature type="repeat" description="LDL-receptor class B" evidence="20">
    <location>
        <begin position="1184"/>
        <end position="1227"/>
    </location>
</feature>
<dbReference type="InterPro" id="IPR000742">
    <property type="entry name" value="EGF"/>
</dbReference>
<keyword evidence="12 21" id="KW-0472">Membrane</keyword>
<keyword evidence="6 21" id="KW-0812">Transmembrane</keyword>
<dbReference type="InterPro" id="IPR011042">
    <property type="entry name" value="6-blade_b-propeller_TolB-like"/>
</dbReference>
<feature type="disulfide bond" evidence="19">
    <location>
        <begin position="937"/>
        <end position="955"/>
    </location>
</feature>
<dbReference type="GO" id="GO:0005905">
    <property type="term" value="C:clathrin-coated pit"/>
    <property type="evidence" value="ECO:0007669"/>
    <property type="project" value="UniProtKB-KW"/>
</dbReference>
<feature type="repeat" description="LDL-receptor class B" evidence="20">
    <location>
        <begin position="2198"/>
        <end position="2248"/>
    </location>
</feature>
<keyword evidence="8 22" id="KW-0732">Signal</keyword>
<feature type="disulfide bond" evidence="19">
    <location>
        <begin position="2491"/>
        <end position="2503"/>
    </location>
</feature>
<dbReference type="PROSITE" id="PS01209">
    <property type="entry name" value="LDLRA_1"/>
    <property type="match status" value="12"/>
</dbReference>
<feature type="disulfide bond" evidence="19">
    <location>
        <begin position="2812"/>
        <end position="2830"/>
    </location>
</feature>
<feature type="disulfide bond" evidence="19">
    <location>
        <begin position="3504"/>
        <end position="3519"/>
    </location>
</feature>
<dbReference type="Pfam" id="PF00058">
    <property type="entry name" value="Ldl_recept_b"/>
    <property type="match status" value="6"/>
</dbReference>
<feature type="repeat" description="LDL-receptor class B" evidence="20">
    <location>
        <begin position="313"/>
        <end position="357"/>
    </location>
</feature>
<evidence type="ECO:0000256" key="22">
    <source>
        <dbReference type="SAM" id="SignalP"/>
    </source>
</evidence>
<protein>
    <recommendedName>
        <fullName evidence="23">EGF-like domain-containing protein</fullName>
    </recommendedName>
</protein>
<dbReference type="Gene3D" id="2.120.10.30">
    <property type="entry name" value="TolB, C-terminal domain"/>
    <property type="match status" value="8"/>
</dbReference>
<keyword evidence="15" id="KW-0168">Coated pit</keyword>
<feature type="disulfide bond" evidence="19">
    <location>
        <begin position="2417"/>
        <end position="2435"/>
    </location>
</feature>
<feature type="disulfide bond" evidence="19">
    <location>
        <begin position="2498"/>
        <end position="2516"/>
    </location>
</feature>
<feature type="disulfide bond" evidence="19">
    <location>
        <begin position="771"/>
        <end position="789"/>
    </location>
</feature>
<dbReference type="InterPro" id="IPR000033">
    <property type="entry name" value="LDLR_classB_rpt"/>
</dbReference>
<feature type="repeat" description="LDL-receptor class B" evidence="20">
    <location>
        <begin position="229"/>
        <end position="271"/>
    </location>
</feature>
<feature type="disulfide bond" evidence="19">
    <location>
        <begin position="2585"/>
        <end position="2603"/>
    </location>
</feature>
<dbReference type="SMART" id="SM00181">
    <property type="entry name" value="EGF"/>
    <property type="match status" value="18"/>
</dbReference>
<feature type="disulfide bond" evidence="19">
    <location>
        <begin position="2717"/>
        <end position="2729"/>
    </location>
</feature>